<keyword evidence="3" id="KW-1185">Reference proteome</keyword>
<accession>A0A834XAG7</accession>
<dbReference type="AlphaFoldDB" id="A0A834XAG7"/>
<organism evidence="2 3">
    <name type="scientific">Senna tora</name>
    <dbReference type="NCBI Taxonomy" id="362788"/>
    <lineage>
        <taxon>Eukaryota</taxon>
        <taxon>Viridiplantae</taxon>
        <taxon>Streptophyta</taxon>
        <taxon>Embryophyta</taxon>
        <taxon>Tracheophyta</taxon>
        <taxon>Spermatophyta</taxon>
        <taxon>Magnoliopsida</taxon>
        <taxon>eudicotyledons</taxon>
        <taxon>Gunneridae</taxon>
        <taxon>Pentapetalae</taxon>
        <taxon>rosids</taxon>
        <taxon>fabids</taxon>
        <taxon>Fabales</taxon>
        <taxon>Fabaceae</taxon>
        <taxon>Caesalpinioideae</taxon>
        <taxon>Cassia clade</taxon>
        <taxon>Senna</taxon>
    </lineage>
</organism>
<keyword evidence="1" id="KW-0472">Membrane</keyword>
<name>A0A834XAG7_9FABA</name>
<sequence length="412" mass="46500">MASSSIGESRGIPVVGIRNTYCECGIRARIMISESERNPNRLYATCAKYPKCNYYVWLTPRRVGDREPGNQDTNNSVQSSIDNVDSAMLEARFAKIESMLGWIKMCVAFVMFVVLVLLLKDPQLEAEMMNRLQHVLPPFPFEQLLPFPFVQVSFSVPWELTSIGDGDSTSSVRGLMPFFSRIHEISDAYESDRLVVLEHLVIFSMMKYGSPLVFGNLIEHAPQIGRTGNLQVRDMTLFNGQAMDEHHRLSNNISQLLHPQSSQCPHQRRGQMGRWDQCGAESSGSWHCCALHGLTRHHLLSLCPLPIVESGRQSVGMPYAFCFQCPNTALDVGCSPQSTARSLSLHHLLQFPQVFPLETPILVVLRIVHKGQQALDQQFILCTRPYMIDLGARCCAARLRMTVHNDNLLRRK</sequence>
<keyword evidence="1" id="KW-0812">Transmembrane</keyword>
<proteinExistence type="predicted"/>
<dbReference type="Proteomes" id="UP000634136">
    <property type="component" value="Unassembled WGS sequence"/>
</dbReference>
<comment type="caution">
    <text evidence="2">The sequence shown here is derived from an EMBL/GenBank/DDBJ whole genome shotgun (WGS) entry which is preliminary data.</text>
</comment>
<dbReference type="EMBL" id="JAAIUW010000002">
    <property type="protein sequence ID" value="KAF7840882.1"/>
    <property type="molecule type" value="Genomic_DNA"/>
</dbReference>
<keyword evidence="1" id="KW-1133">Transmembrane helix</keyword>
<evidence type="ECO:0000256" key="1">
    <source>
        <dbReference type="SAM" id="Phobius"/>
    </source>
</evidence>
<feature type="transmembrane region" description="Helical" evidence="1">
    <location>
        <begin position="99"/>
        <end position="119"/>
    </location>
</feature>
<evidence type="ECO:0000313" key="3">
    <source>
        <dbReference type="Proteomes" id="UP000634136"/>
    </source>
</evidence>
<gene>
    <name evidence="2" type="ORF">G2W53_003180</name>
</gene>
<protein>
    <submittedName>
        <fullName evidence="2">Sister chromatid cohesion protein PDS5-like protein</fullName>
    </submittedName>
</protein>
<evidence type="ECO:0000313" key="2">
    <source>
        <dbReference type="EMBL" id="KAF7840882.1"/>
    </source>
</evidence>
<reference evidence="2" key="1">
    <citation type="submission" date="2020-09" db="EMBL/GenBank/DDBJ databases">
        <title>Genome-Enabled Discovery of Anthraquinone Biosynthesis in Senna tora.</title>
        <authorList>
            <person name="Kang S.-H."/>
            <person name="Pandey R.P."/>
            <person name="Lee C.-M."/>
            <person name="Sim J.-S."/>
            <person name="Jeong J.-T."/>
            <person name="Choi B.-S."/>
            <person name="Jung M."/>
            <person name="Ginzburg D."/>
            <person name="Zhao K."/>
            <person name="Won S.Y."/>
            <person name="Oh T.-J."/>
            <person name="Yu Y."/>
            <person name="Kim N.-H."/>
            <person name="Lee O.R."/>
            <person name="Lee T.-H."/>
            <person name="Bashyal P."/>
            <person name="Kim T.-S."/>
            <person name="Lee W.-H."/>
            <person name="Kawkins C."/>
            <person name="Kim C.-K."/>
            <person name="Kim J.S."/>
            <person name="Ahn B.O."/>
            <person name="Rhee S.Y."/>
            <person name="Sohng J.K."/>
        </authorList>
    </citation>
    <scope>NUCLEOTIDE SEQUENCE</scope>
    <source>
        <tissue evidence="2">Leaf</tissue>
    </source>
</reference>